<gene>
    <name evidence="6" type="ORF">DH2020_005869</name>
</gene>
<organism evidence="6 7">
    <name type="scientific">Rehmannia glutinosa</name>
    <name type="common">Chinese foxglove</name>
    <dbReference type="NCBI Taxonomy" id="99300"/>
    <lineage>
        <taxon>Eukaryota</taxon>
        <taxon>Viridiplantae</taxon>
        <taxon>Streptophyta</taxon>
        <taxon>Embryophyta</taxon>
        <taxon>Tracheophyta</taxon>
        <taxon>Spermatophyta</taxon>
        <taxon>Magnoliopsida</taxon>
        <taxon>eudicotyledons</taxon>
        <taxon>Gunneridae</taxon>
        <taxon>Pentapetalae</taxon>
        <taxon>asterids</taxon>
        <taxon>lamiids</taxon>
        <taxon>Lamiales</taxon>
        <taxon>Orobanchaceae</taxon>
        <taxon>Rehmannieae</taxon>
        <taxon>Rehmannia</taxon>
    </lineage>
</organism>
<keyword evidence="3" id="KW-0479">Metal-binding</keyword>
<dbReference type="PANTHER" id="PTHR10543">
    <property type="entry name" value="BETA-CAROTENE DIOXYGENASE"/>
    <property type="match status" value="1"/>
</dbReference>
<protein>
    <submittedName>
        <fullName evidence="6">Uncharacterized protein</fullName>
    </submittedName>
</protein>
<evidence type="ECO:0000256" key="2">
    <source>
        <dbReference type="ARBA" id="ARBA00006787"/>
    </source>
</evidence>
<keyword evidence="5" id="KW-0408">Iron</keyword>
<dbReference type="Pfam" id="PF03055">
    <property type="entry name" value="RPE65"/>
    <property type="match status" value="1"/>
</dbReference>
<comment type="similarity">
    <text evidence="2">Belongs to the carotenoid oxygenase family.</text>
</comment>
<dbReference type="EMBL" id="JABTTQ020000004">
    <property type="protein sequence ID" value="KAK6158555.1"/>
    <property type="molecule type" value="Genomic_DNA"/>
</dbReference>
<reference evidence="6 7" key="1">
    <citation type="journal article" date="2021" name="Comput. Struct. Biotechnol. J.">
        <title>De novo genome assembly of the potent medicinal plant Rehmannia glutinosa using nanopore technology.</title>
        <authorList>
            <person name="Ma L."/>
            <person name="Dong C."/>
            <person name="Song C."/>
            <person name="Wang X."/>
            <person name="Zheng X."/>
            <person name="Niu Y."/>
            <person name="Chen S."/>
            <person name="Feng W."/>
        </authorList>
    </citation>
    <scope>NUCLEOTIDE SEQUENCE [LARGE SCALE GENOMIC DNA]</scope>
    <source>
        <strain evidence="6">DH-2019</strain>
    </source>
</reference>
<keyword evidence="4" id="KW-0560">Oxidoreductase</keyword>
<comment type="cofactor">
    <cofactor evidence="1">
        <name>Fe(2+)</name>
        <dbReference type="ChEBI" id="CHEBI:29033"/>
    </cofactor>
</comment>
<sequence>MGTLSCSFLIPRFPHFKVSSIVIDKKGPQLTKTRSANFSFTKFQPIKKLITYTKNLTHKTKSPAIIFQSLDDFICAFLDDSPLRSAIDPKQVLAGNFAPVDELPPTACDVVAGSLPSCLDGAYIRNGPNPQFIPRGPYHLFDGDGMLHSIKISRGKATFCSRYVKTYKYFVERKMGYPIFPSVFSSFGNGLCASMARFFLTFSQTLGRHFSPLTNGFGQANTSLGLFCGKLFALCESDLPYAVKLTPDGDIITLGRHNFDDKSFSNMTAHPKIDPQTGEVFAFSYNIMRPFLTYFRISSDRRKQKEVPIFSIKRASFIHDFAVTENYAIFPDMQIVLDPMEILRGRSPVGIDSSKTPRLGIIPRFANDESEMCWIDVPGLNMLHAVNAWEEDDKIVIVASNVLSVEHALDQMNLRRLSLEKIIVDAKAKKVVNRYPVSVRSLDLGVINPVYAGRRTRYVYATLTDQLPKAAGVAKLDLSLSTIDCDDCVVASRIYGPGCYGGEPFFVPREHDNPEVEEDDGYLVTYVHNENTEKSKFIVMDAKSPNLDIVADVMLPGRVPYGFHGIFVKENDLNVL</sequence>
<comment type="caution">
    <text evidence="6">The sequence shown here is derived from an EMBL/GenBank/DDBJ whole genome shotgun (WGS) entry which is preliminary data.</text>
</comment>
<evidence type="ECO:0000256" key="5">
    <source>
        <dbReference type="ARBA" id="ARBA00023004"/>
    </source>
</evidence>
<keyword evidence="4" id="KW-0223">Dioxygenase</keyword>
<evidence type="ECO:0000256" key="4">
    <source>
        <dbReference type="ARBA" id="ARBA00022964"/>
    </source>
</evidence>
<evidence type="ECO:0000256" key="3">
    <source>
        <dbReference type="ARBA" id="ARBA00022723"/>
    </source>
</evidence>
<accession>A0ABR0XHF2</accession>
<proteinExistence type="inferred from homology"/>
<name>A0ABR0XHF2_REHGL</name>
<evidence type="ECO:0000313" key="7">
    <source>
        <dbReference type="Proteomes" id="UP001318860"/>
    </source>
</evidence>
<evidence type="ECO:0000256" key="1">
    <source>
        <dbReference type="ARBA" id="ARBA00001954"/>
    </source>
</evidence>
<dbReference type="InterPro" id="IPR004294">
    <property type="entry name" value="Carotenoid_Oase"/>
</dbReference>
<dbReference type="Proteomes" id="UP001318860">
    <property type="component" value="Unassembled WGS sequence"/>
</dbReference>
<dbReference type="PANTHER" id="PTHR10543:SF46">
    <property type="entry name" value="CAROTENOID CLEAVAGE DIOXYGENASE 4, CHLOROPLASTIC-RELATED"/>
    <property type="match status" value="1"/>
</dbReference>
<keyword evidence="7" id="KW-1185">Reference proteome</keyword>
<evidence type="ECO:0000313" key="6">
    <source>
        <dbReference type="EMBL" id="KAK6158555.1"/>
    </source>
</evidence>